<dbReference type="STRING" id="633148.Tagg_0912"/>
<dbReference type="EMBL" id="CP001939">
    <property type="protein sequence ID" value="ADG91184.1"/>
    <property type="molecule type" value="Genomic_DNA"/>
</dbReference>
<keyword evidence="2" id="KW-0067">ATP-binding</keyword>
<name>D5U234_THEAM</name>
<dbReference type="eggNOG" id="arCOG01174">
    <property type="taxonomic scope" value="Archaea"/>
</dbReference>
<reference evidence="5" key="2">
    <citation type="journal article" date="2010" name="Stand. Genomic Sci.">
        <title>Complete genome sequence of Thermosphaera aggregans type strain (M11TLT).</title>
        <authorList>
            <person name="Spring S."/>
            <person name="Rachel R."/>
            <person name="Lapidus A."/>
            <person name="Davenport K."/>
            <person name="Tice H."/>
            <person name="Copeland A."/>
            <person name="Cheng J.-F."/>
            <person name="Lucas S."/>
            <person name="Chen F."/>
            <person name="Nolan M."/>
            <person name="Bruce D."/>
            <person name="Goodwin L."/>
            <person name="Pitluck S."/>
            <person name="Ivanova N."/>
            <person name="Mavromatis K."/>
            <person name="Ovchinnikova G."/>
            <person name="Pati A."/>
            <person name="Chen A."/>
            <person name="Palaniappan K."/>
            <person name="Land M."/>
            <person name="Hauser L."/>
            <person name="Chang Y.-J."/>
            <person name="Jeffries C.C."/>
            <person name="Brettin T."/>
            <person name="Detter J.C."/>
            <person name="Tapia R."/>
            <person name="Han C."/>
            <person name="Heimerl T."/>
            <person name="Weikl F."/>
            <person name="Brambilla E."/>
            <person name="Goker M."/>
            <person name="Bristow J."/>
            <person name="Eisen J.A."/>
            <person name="Markowitz V."/>
            <person name="Hugenholtz P."/>
            <person name="Kyrpides N.C."/>
            <person name="Klenk H.-P."/>
        </authorList>
    </citation>
    <scope>NUCLEOTIDE SEQUENCE [LARGE SCALE GENOMIC DNA]</scope>
    <source>
        <strain evidence="5">DSM 11486 / M11TL</strain>
    </source>
</reference>
<dbReference type="PROSITE" id="PS51146">
    <property type="entry name" value="KAIC"/>
    <property type="match status" value="1"/>
</dbReference>
<organism evidence="4 5">
    <name type="scientific">Thermosphaera aggregans (strain DSM 11486 / M11TL)</name>
    <dbReference type="NCBI Taxonomy" id="633148"/>
    <lineage>
        <taxon>Archaea</taxon>
        <taxon>Thermoproteota</taxon>
        <taxon>Thermoprotei</taxon>
        <taxon>Desulfurococcales</taxon>
        <taxon>Desulfurococcaceae</taxon>
        <taxon>Thermosphaera</taxon>
    </lineage>
</organism>
<dbReference type="Gene3D" id="3.40.50.300">
    <property type="entry name" value="P-loop containing nucleotide triphosphate hydrolases"/>
    <property type="match status" value="2"/>
</dbReference>
<dbReference type="InterPro" id="IPR014774">
    <property type="entry name" value="KaiC-like_dom"/>
</dbReference>
<protein>
    <submittedName>
        <fullName evidence="4">Putative circadian clock protein, KaiC</fullName>
    </submittedName>
</protein>
<dbReference type="AlphaFoldDB" id="D5U234"/>
<keyword evidence="1" id="KW-0547">Nucleotide-binding</keyword>
<evidence type="ECO:0000256" key="1">
    <source>
        <dbReference type="ARBA" id="ARBA00022741"/>
    </source>
</evidence>
<dbReference type="PANTHER" id="PTHR43637:SF1">
    <property type="entry name" value="UPF0273 PROTEIN TM_0370"/>
    <property type="match status" value="1"/>
</dbReference>
<evidence type="ECO:0000313" key="5">
    <source>
        <dbReference type="Proteomes" id="UP000002376"/>
    </source>
</evidence>
<accession>D5U234</accession>
<gene>
    <name evidence="4" type="ordered locus">Tagg_0912</name>
</gene>
<dbReference type="KEGG" id="tag:Tagg_0912"/>
<evidence type="ECO:0000259" key="3">
    <source>
        <dbReference type="PROSITE" id="PS51146"/>
    </source>
</evidence>
<dbReference type="SMART" id="SM00382">
    <property type="entry name" value="AAA"/>
    <property type="match status" value="1"/>
</dbReference>
<dbReference type="InterPro" id="IPR027417">
    <property type="entry name" value="P-loop_NTPase"/>
</dbReference>
<dbReference type="PANTHER" id="PTHR43637">
    <property type="entry name" value="UPF0273 PROTEIN TM_0370"/>
    <property type="match status" value="1"/>
</dbReference>
<reference evidence="4 5" key="1">
    <citation type="journal article" date="2010" name="Stand. Genomic Sci.">
        <title>Complete genome sequence of Thermosphaera aggregans type strain (M11TL).</title>
        <authorList>
            <person name="Spring S."/>
            <person name="Rachel R."/>
            <person name="Lapidus A."/>
            <person name="Davenport K."/>
            <person name="Tice H."/>
            <person name="Copeland A."/>
            <person name="Cheng J.F."/>
            <person name="Lucas S."/>
            <person name="Chen F."/>
            <person name="Nolan M."/>
            <person name="Bruce D."/>
            <person name="Goodwin L."/>
            <person name="Pitluck S."/>
            <person name="Ivanova N."/>
            <person name="Mavromatis K."/>
            <person name="Ovchinnikova G."/>
            <person name="Pati A."/>
            <person name="Chen A."/>
            <person name="Palaniappan K."/>
            <person name="Land M."/>
            <person name="Hauser L."/>
            <person name="Chang Y.J."/>
            <person name="Jeffries C.C."/>
            <person name="Brettin T."/>
            <person name="Detter J.C."/>
            <person name="Tapia R."/>
            <person name="Han C."/>
            <person name="Heimerl T."/>
            <person name="Weikl F."/>
            <person name="Brambilla E."/>
            <person name="Goker M."/>
            <person name="Bristow J."/>
            <person name="Eisen J.A."/>
            <person name="Markowitz V."/>
            <person name="Hugenholtz P."/>
            <person name="Kyrpides N.C."/>
            <person name="Klenk H.P."/>
        </authorList>
    </citation>
    <scope>NUCLEOTIDE SEQUENCE [LARGE SCALE GENOMIC DNA]</scope>
    <source>
        <strain evidence="5">DSM 11486 / M11TL</strain>
    </source>
</reference>
<dbReference type="GeneID" id="9165931"/>
<dbReference type="InterPro" id="IPR003593">
    <property type="entry name" value="AAA+_ATPase"/>
</dbReference>
<dbReference type="OrthoDB" id="27015at2157"/>
<dbReference type="GO" id="GO:0005524">
    <property type="term" value="F:ATP binding"/>
    <property type="evidence" value="ECO:0007669"/>
    <property type="project" value="UniProtKB-KW"/>
</dbReference>
<dbReference type="RefSeq" id="WP_013129777.1">
    <property type="nucleotide sequence ID" value="NC_014160.1"/>
</dbReference>
<evidence type="ECO:0000313" key="4">
    <source>
        <dbReference type="EMBL" id="ADG91184.1"/>
    </source>
</evidence>
<dbReference type="PRINTS" id="PR01874">
    <property type="entry name" value="DNAREPAIRADA"/>
</dbReference>
<reference key="3">
    <citation type="submission" date="2010-02" db="EMBL/GenBank/DDBJ databases">
        <title>Complete genome sequence of Thermosphaera aggregans type strain (M11TL).</title>
        <authorList>
            <consortium name="US DOE Joint Genome Institute (JGI-PGF)"/>
            <person name="Spring S."/>
            <person name="Lapidus A."/>
            <person name="Munk C."/>
            <person name="Schroeder M."/>
            <person name="Glavina Del Rio T."/>
            <person name="Tice H."/>
            <person name="Copeland A."/>
            <person name="Cheng J.-F."/>
            <person name="Lucas S."/>
            <person name="Chen F."/>
            <person name="Nolan M."/>
            <person name="Bruce D."/>
            <person name="Goodwin L."/>
            <person name="Pitluck S."/>
            <person name="Ivanova N."/>
            <person name="Mavromatis K."/>
            <person name="Ovchinnikova G."/>
            <person name="Pati A."/>
            <person name="Chen A."/>
            <person name="Palaniappan K."/>
            <person name="Land M."/>
            <person name="Hauser L."/>
            <person name="Chang Y.-J."/>
            <person name="Jeffries C.C."/>
            <person name="Brettin T."/>
            <person name="Detter J.C."/>
            <person name="Tapia R."/>
            <person name="Han C."/>
            <person name="Chain P."/>
            <person name="Heimerl T."/>
            <person name="Weik F."/>
            <person name="Goker M."/>
            <person name="Rachel R."/>
            <person name="Bristow J."/>
            <person name="Eisen J.A."/>
            <person name="Markowitz V."/>
            <person name="Hugenholtz P."/>
            <person name="Kyrpides N.C."/>
            <person name="Klenk H.-P."/>
        </authorList>
    </citation>
    <scope>NUCLEOTIDE SEQUENCE</scope>
    <source>
        <strain>DSM 11486</strain>
    </source>
</reference>
<dbReference type="HOGENOM" id="CLU_046233_0_0_2"/>
<feature type="domain" description="KaiC" evidence="3">
    <location>
        <begin position="6"/>
        <end position="245"/>
    </location>
</feature>
<keyword evidence="5" id="KW-1185">Reference proteome</keyword>
<dbReference type="SUPFAM" id="SSF52540">
    <property type="entry name" value="P-loop containing nucleoside triphosphate hydrolases"/>
    <property type="match status" value="2"/>
</dbReference>
<dbReference type="InterPro" id="IPR010624">
    <property type="entry name" value="KaiC_dom"/>
</dbReference>
<proteinExistence type="predicted"/>
<dbReference type="Proteomes" id="UP000002376">
    <property type="component" value="Chromosome"/>
</dbReference>
<evidence type="ECO:0000256" key="2">
    <source>
        <dbReference type="ARBA" id="ARBA00022840"/>
    </source>
</evidence>
<dbReference type="Pfam" id="PF06745">
    <property type="entry name" value="ATPase"/>
    <property type="match status" value="1"/>
</dbReference>
<sequence length="478" mass="54045">MLNKEAEYTTGSPELDDLIGPILPNSMLLIAGHPGSGKTSLASQICYANTRLGKKCLYVTFYEDKGKLYKNMSKIGVDFQSAEEKGFFKFVKLPVVSIESFLKEFASLVEREDFDVVVLDSVNPVLELTEKREEHRAILLNFFYQLTSSIIGLLVVLAEVEARGENVETRPIDFVADAVIYLKHRVERGMLSRIMELRKIRGLPLQTVEIPFVIIEGKGIRVFKPPKPGEICPGPVKKLSTTIKEFLEVLGGSLKTGNTLLVSYPSWGRTPLTLLPLVDLAITNDSKILFVTFLYSPDVIEELLTGIMQNYLNFEAELAREVLKKYLHIASFNPSAYSPSHLMMLLADLIESVNPEIVVFHGGEVLAATYKGFSDFWINHRNLMVWLKNKGKIVVNYFARIDPYWNKTLEAVSDLVVRVYFKREGNGELHPEFLVWRQGFHPQVIGFKSEDMGKLASYSRDLAKLAKQRLGEGSERER</sequence>